<dbReference type="EMBL" id="ANJA01003703">
    <property type="protein sequence ID" value="ETO61860.1"/>
    <property type="molecule type" value="Genomic_DNA"/>
</dbReference>
<evidence type="ECO:0008006" key="4">
    <source>
        <dbReference type="Google" id="ProtNLM"/>
    </source>
</evidence>
<dbReference type="OrthoDB" id="10590480at2759"/>
<sequence>MGRKRKYNTVADIEDAFRAPKGQESELDRKRRTRSRNAALNQLSKREEAALTAALESTNIKIGDDSVAVMEMVSEALVSVDAY</sequence>
<reference evidence="2 3" key="1">
    <citation type="submission" date="2013-11" db="EMBL/GenBank/DDBJ databases">
        <title>The Genome Sequence of Phytophthora parasitica P1976.</title>
        <authorList>
            <consortium name="The Broad Institute Genomics Platform"/>
            <person name="Russ C."/>
            <person name="Tyler B."/>
            <person name="Panabieres F."/>
            <person name="Shan W."/>
            <person name="Tripathy S."/>
            <person name="Grunwald N."/>
            <person name="Machado M."/>
            <person name="Johnson C.S."/>
            <person name="Walker B."/>
            <person name="Young S."/>
            <person name="Zeng Q."/>
            <person name="Gargeya S."/>
            <person name="Fitzgerald M."/>
            <person name="Haas B."/>
            <person name="Abouelleil A."/>
            <person name="Allen A.W."/>
            <person name="Alvarado L."/>
            <person name="Arachchi H.M."/>
            <person name="Berlin A.M."/>
            <person name="Chapman S.B."/>
            <person name="Gainer-Dewar J."/>
            <person name="Goldberg J."/>
            <person name="Griggs A."/>
            <person name="Gujja S."/>
            <person name="Hansen M."/>
            <person name="Howarth C."/>
            <person name="Imamovic A."/>
            <person name="Ireland A."/>
            <person name="Larimer J."/>
            <person name="McCowan C."/>
            <person name="Murphy C."/>
            <person name="Pearson M."/>
            <person name="Poon T.W."/>
            <person name="Priest M."/>
            <person name="Roberts A."/>
            <person name="Saif S."/>
            <person name="Shea T."/>
            <person name="Sisk P."/>
            <person name="Sykes S."/>
            <person name="Wortman J."/>
            <person name="Nusbaum C."/>
            <person name="Birren B."/>
        </authorList>
    </citation>
    <scope>NUCLEOTIDE SEQUENCE [LARGE SCALE GENOMIC DNA]</scope>
    <source>
        <strain evidence="2 3">P1976</strain>
    </source>
</reference>
<dbReference type="AlphaFoldDB" id="A0A080Z5E9"/>
<evidence type="ECO:0000313" key="3">
    <source>
        <dbReference type="Proteomes" id="UP000028582"/>
    </source>
</evidence>
<name>A0A080Z5E9_PHYNI</name>
<evidence type="ECO:0000256" key="1">
    <source>
        <dbReference type="SAM" id="MobiDB-lite"/>
    </source>
</evidence>
<proteinExistence type="predicted"/>
<gene>
    <name evidence="2" type="ORF">F444_20181</name>
</gene>
<protein>
    <recommendedName>
        <fullName evidence="4">BZIP domain-containing protein</fullName>
    </recommendedName>
</protein>
<accession>A0A080Z5E9</accession>
<organism evidence="2 3">
    <name type="scientific">Phytophthora nicotianae P1976</name>
    <dbReference type="NCBI Taxonomy" id="1317066"/>
    <lineage>
        <taxon>Eukaryota</taxon>
        <taxon>Sar</taxon>
        <taxon>Stramenopiles</taxon>
        <taxon>Oomycota</taxon>
        <taxon>Peronosporomycetes</taxon>
        <taxon>Peronosporales</taxon>
        <taxon>Peronosporaceae</taxon>
        <taxon>Phytophthora</taxon>
    </lineage>
</organism>
<evidence type="ECO:0000313" key="2">
    <source>
        <dbReference type="EMBL" id="ETO61860.1"/>
    </source>
</evidence>
<dbReference type="Proteomes" id="UP000028582">
    <property type="component" value="Unassembled WGS sequence"/>
</dbReference>
<comment type="caution">
    <text evidence="2">The sequence shown here is derived from an EMBL/GenBank/DDBJ whole genome shotgun (WGS) entry which is preliminary data.</text>
</comment>
<feature type="region of interest" description="Disordered" evidence="1">
    <location>
        <begin position="21"/>
        <end position="41"/>
    </location>
</feature>